<reference evidence="8" key="1">
    <citation type="submission" date="2022-06" db="EMBL/GenBank/DDBJ databases">
        <title>Genome Sequence of Candolleomyces eurysporus.</title>
        <authorList>
            <person name="Buettner E."/>
        </authorList>
    </citation>
    <scope>NUCLEOTIDE SEQUENCE</scope>
    <source>
        <strain evidence="8">VTCC 930004</strain>
    </source>
</reference>
<feature type="compositionally biased region" description="Low complexity" evidence="5">
    <location>
        <begin position="502"/>
        <end position="512"/>
    </location>
</feature>
<comment type="caution">
    <text evidence="8">The sequence shown here is derived from an EMBL/GenBank/DDBJ whole genome shotgun (WGS) entry which is preliminary data.</text>
</comment>
<dbReference type="PANTHER" id="PTHR31679:SF2">
    <property type="entry name" value="PEROXISOMAL MEMBRANE PROTEIN PEX30-RELATED"/>
    <property type="match status" value="1"/>
</dbReference>
<dbReference type="GO" id="GO:0007031">
    <property type="term" value="P:peroxisome organization"/>
    <property type="evidence" value="ECO:0007669"/>
    <property type="project" value="UniProtKB-ARBA"/>
</dbReference>
<accession>A0A9W8MM37</accession>
<keyword evidence="9" id="KW-1185">Reference proteome</keyword>
<feature type="transmembrane region" description="Helical" evidence="6">
    <location>
        <begin position="170"/>
        <end position="198"/>
    </location>
</feature>
<keyword evidence="4 6" id="KW-0472">Membrane</keyword>
<keyword evidence="2 6" id="KW-0812">Transmembrane</keyword>
<dbReference type="GO" id="GO:0012505">
    <property type="term" value="C:endomembrane system"/>
    <property type="evidence" value="ECO:0007669"/>
    <property type="project" value="UniProtKB-SubCell"/>
</dbReference>
<evidence type="ECO:0000256" key="1">
    <source>
        <dbReference type="ARBA" id="ARBA00004308"/>
    </source>
</evidence>
<comment type="subcellular location">
    <subcellularLocation>
        <location evidence="1">Endomembrane system</location>
    </subcellularLocation>
</comment>
<feature type="compositionally biased region" description="Low complexity" evidence="5">
    <location>
        <begin position="243"/>
        <end position="255"/>
    </location>
</feature>
<dbReference type="Proteomes" id="UP001140091">
    <property type="component" value="Unassembled WGS sequence"/>
</dbReference>
<feature type="compositionally biased region" description="Low complexity" evidence="5">
    <location>
        <begin position="531"/>
        <end position="540"/>
    </location>
</feature>
<feature type="compositionally biased region" description="Polar residues" evidence="5">
    <location>
        <begin position="482"/>
        <end position="492"/>
    </location>
</feature>
<feature type="transmembrane region" description="Helical" evidence="6">
    <location>
        <begin position="58"/>
        <end position="77"/>
    </location>
</feature>
<feature type="compositionally biased region" description="Polar residues" evidence="5">
    <location>
        <begin position="566"/>
        <end position="583"/>
    </location>
</feature>
<feature type="compositionally biased region" description="Polar residues" evidence="5">
    <location>
        <begin position="548"/>
        <end position="557"/>
    </location>
</feature>
<organism evidence="8 9">
    <name type="scientific">Candolleomyces eurysporus</name>
    <dbReference type="NCBI Taxonomy" id="2828524"/>
    <lineage>
        <taxon>Eukaryota</taxon>
        <taxon>Fungi</taxon>
        <taxon>Dikarya</taxon>
        <taxon>Basidiomycota</taxon>
        <taxon>Agaricomycotina</taxon>
        <taxon>Agaricomycetes</taxon>
        <taxon>Agaricomycetidae</taxon>
        <taxon>Agaricales</taxon>
        <taxon>Agaricineae</taxon>
        <taxon>Psathyrellaceae</taxon>
        <taxon>Candolleomyces</taxon>
    </lineage>
</organism>
<dbReference type="AlphaFoldDB" id="A0A9W8MM37"/>
<evidence type="ECO:0000256" key="6">
    <source>
        <dbReference type="SAM" id="Phobius"/>
    </source>
</evidence>
<feature type="region of interest" description="Disordered" evidence="5">
    <location>
        <begin position="383"/>
        <end position="430"/>
    </location>
</feature>
<gene>
    <name evidence="8" type="ORF">H1R20_g64</name>
</gene>
<evidence type="ECO:0000313" key="9">
    <source>
        <dbReference type="Proteomes" id="UP001140091"/>
    </source>
</evidence>
<dbReference type="Pfam" id="PF06398">
    <property type="entry name" value="Pex24p"/>
    <property type="match status" value="1"/>
</dbReference>
<evidence type="ECO:0000256" key="3">
    <source>
        <dbReference type="ARBA" id="ARBA00022989"/>
    </source>
</evidence>
<evidence type="ECO:0000256" key="2">
    <source>
        <dbReference type="ARBA" id="ARBA00022692"/>
    </source>
</evidence>
<evidence type="ECO:0000256" key="5">
    <source>
        <dbReference type="SAM" id="MobiDB-lite"/>
    </source>
</evidence>
<protein>
    <recommendedName>
        <fullName evidence="7">TECPR1-like DysF domain-containing protein</fullName>
    </recommendedName>
</protein>
<dbReference type="PANTHER" id="PTHR31679">
    <property type="entry name" value="PEROXISOMAL MEMBRANE PROTEIN PEX30-RELATED"/>
    <property type="match status" value="1"/>
</dbReference>
<feature type="transmembrane region" description="Helical" evidence="6">
    <location>
        <begin position="97"/>
        <end position="120"/>
    </location>
</feature>
<keyword evidence="3 6" id="KW-1133">Transmembrane helix</keyword>
<name>A0A9W8MM37_9AGAR</name>
<dbReference type="InterPro" id="IPR010482">
    <property type="entry name" value="TECPR1-like_DysF"/>
</dbReference>
<sequence length="598" mass="65815">MAIASNGEEVEDVPANELVICSLVEEGQRESAEEEQKKHVIWRLPPAMSVQLDQLPSPLTFALVALAGPIAALRSALQILTWRSTTLFDGFLVVAAWWAVCLFVDSLLRYFLPILAFAYIFYRSRVPTKKQNTRLVTEQILANTVSDLSVITALLPAAPQLPTVPLRALAALYIPYLLITSFIPLRVLLALTGTVIFTWRAPFAVILRTALWRSAFLRWSVYTAWAHISGRPLPPKSVPPQPTISTSDSGSSETATTTESLRFLFTIHENQRWWMGLDWTHALLPGERPSWCSPVQAPLSPPGAFTLPEPTTVYLPHPTDKTKRVKRTAEWYWEEPEWTVLVRREGTGVLSRVERPVPVGSEEKEGATGSRLFRAASVKFAGTSHTRDDSSSSHSIHSERDTEVDTGATSGGANEPFTDQDGWVYGDNKWENQSSKGGISKVRAINFLDMDLYSDALFQYTRFRRWTRVAVLAEFVQVVDADSQSTSPTTATKPADPKRKSSNPSPISVSISKDGSLAPSKPTTGADPVSTTTNATTTPTKNDHDDSTQTVTVQPQASPALMSPTYVASPTTDISSPPQSAGRSDSPLRQRLRMALNK</sequence>
<dbReference type="InterPro" id="IPR052646">
    <property type="entry name" value="Peroxisomal_PEX28-32"/>
</dbReference>
<dbReference type="OrthoDB" id="5586090at2759"/>
<dbReference type="EMBL" id="JANBPK010000004">
    <property type="protein sequence ID" value="KAJ2937040.1"/>
    <property type="molecule type" value="Genomic_DNA"/>
</dbReference>
<dbReference type="GO" id="GO:0005778">
    <property type="term" value="C:peroxisomal membrane"/>
    <property type="evidence" value="ECO:0007669"/>
    <property type="project" value="TreeGrafter"/>
</dbReference>
<evidence type="ECO:0000313" key="8">
    <source>
        <dbReference type="EMBL" id="KAJ2937040.1"/>
    </source>
</evidence>
<proteinExistence type="predicted"/>
<feature type="region of interest" description="Disordered" evidence="5">
    <location>
        <begin position="481"/>
        <end position="598"/>
    </location>
</feature>
<evidence type="ECO:0000256" key="4">
    <source>
        <dbReference type="ARBA" id="ARBA00023136"/>
    </source>
</evidence>
<evidence type="ECO:0000259" key="7">
    <source>
        <dbReference type="Pfam" id="PF06398"/>
    </source>
</evidence>
<feature type="compositionally biased region" description="Basic and acidic residues" evidence="5">
    <location>
        <begin position="385"/>
        <end position="403"/>
    </location>
</feature>
<feature type="non-terminal residue" evidence="8">
    <location>
        <position position="598"/>
    </location>
</feature>
<feature type="domain" description="TECPR1-like DysF" evidence="7">
    <location>
        <begin position="57"/>
        <end position="441"/>
    </location>
</feature>
<feature type="region of interest" description="Disordered" evidence="5">
    <location>
        <begin position="236"/>
        <end position="255"/>
    </location>
</feature>